<keyword evidence="1" id="KW-0175">Coiled coil</keyword>
<comment type="caution">
    <text evidence="3">The sequence shown here is derived from an EMBL/GenBank/DDBJ whole genome shotgun (WGS) entry which is preliminary data.</text>
</comment>
<dbReference type="EMBL" id="PNBA02000019">
    <property type="protein sequence ID" value="KAG6391449.1"/>
    <property type="molecule type" value="Genomic_DNA"/>
</dbReference>
<protein>
    <recommendedName>
        <fullName evidence="5">Zinc finger GRF-type domain-containing protein</fullName>
    </recommendedName>
</protein>
<dbReference type="Proteomes" id="UP000298416">
    <property type="component" value="Unassembled WGS sequence"/>
</dbReference>
<feature type="compositionally biased region" description="Basic and acidic residues" evidence="2">
    <location>
        <begin position="144"/>
        <end position="154"/>
    </location>
</feature>
<accession>A0A8X8WC45</accession>
<dbReference type="PANTHER" id="PTHR33680:SF1">
    <property type="entry name" value="OS05G0489500 PROTEIN"/>
    <property type="match status" value="1"/>
</dbReference>
<dbReference type="AlphaFoldDB" id="A0A8X8WC45"/>
<reference evidence="3" key="2">
    <citation type="submission" date="2020-08" db="EMBL/GenBank/DDBJ databases">
        <title>Plant Genome Project.</title>
        <authorList>
            <person name="Zhang R.-G."/>
        </authorList>
    </citation>
    <scope>NUCLEOTIDE SEQUENCE</scope>
    <source>
        <strain evidence="3">Huo1</strain>
        <tissue evidence="3">Leaf</tissue>
    </source>
</reference>
<evidence type="ECO:0000256" key="2">
    <source>
        <dbReference type="SAM" id="MobiDB-lite"/>
    </source>
</evidence>
<evidence type="ECO:0000313" key="4">
    <source>
        <dbReference type="Proteomes" id="UP000298416"/>
    </source>
</evidence>
<gene>
    <name evidence="3" type="ORF">SASPL_149203</name>
</gene>
<keyword evidence="4" id="KW-1185">Reference proteome</keyword>
<evidence type="ECO:0008006" key="5">
    <source>
        <dbReference type="Google" id="ProtNLM"/>
    </source>
</evidence>
<dbReference type="PANTHER" id="PTHR33680">
    <property type="entry name" value="OS07G0190500 PROTEIN"/>
    <property type="match status" value="1"/>
</dbReference>
<organism evidence="3">
    <name type="scientific">Salvia splendens</name>
    <name type="common">Scarlet sage</name>
    <dbReference type="NCBI Taxonomy" id="180675"/>
    <lineage>
        <taxon>Eukaryota</taxon>
        <taxon>Viridiplantae</taxon>
        <taxon>Streptophyta</taxon>
        <taxon>Embryophyta</taxon>
        <taxon>Tracheophyta</taxon>
        <taxon>Spermatophyta</taxon>
        <taxon>Magnoliopsida</taxon>
        <taxon>eudicotyledons</taxon>
        <taxon>Gunneridae</taxon>
        <taxon>Pentapetalae</taxon>
        <taxon>asterids</taxon>
        <taxon>lamiids</taxon>
        <taxon>Lamiales</taxon>
        <taxon>Lamiaceae</taxon>
        <taxon>Nepetoideae</taxon>
        <taxon>Mentheae</taxon>
        <taxon>Salviinae</taxon>
        <taxon>Salvia</taxon>
        <taxon>Salvia subgen. Calosphace</taxon>
        <taxon>core Calosphace</taxon>
    </lineage>
</organism>
<feature type="coiled-coil region" evidence="1">
    <location>
        <begin position="511"/>
        <end position="587"/>
    </location>
</feature>
<feature type="region of interest" description="Disordered" evidence="2">
    <location>
        <begin position="122"/>
        <end position="156"/>
    </location>
</feature>
<proteinExistence type="predicted"/>
<name>A0A8X8WC45_SALSN</name>
<evidence type="ECO:0000256" key="1">
    <source>
        <dbReference type="SAM" id="Coils"/>
    </source>
</evidence>
<reference evidence="3" key="1">
    <citation type="submission" date="2018-01" db="EMBL/GenBank/DDBJ databases">
        <authorList>
            <person name="Mao J.F."/>
        </authorList>
    </citation>
    <scope>NUCLEOTIDE SEQUENCE</scope>
    <source>
        <strain evidence="3">Huo1</strain>
        <tissue evidence="3">Leaf</tissue>
    </source>
</reference>
<sequence length="597" mass="67573">MSGLWSENPTPQYQWCLICPRCNARSCRRKQSHTKTNPDRYFYSCPDDNFFKWEDDVKPHEWIRVPCCGGCSAGVCRVRREVFGPNAGRVMFMCRVKEGEGSCGYRVWQDELEMMEARQAEERMSSSQSERVDCNGGVTDAVEDDSKQRDEGTDHVSPLVEPLDDLMCREVTPWRMDQLKGMQERSNLTSRRPHKRSRCGGIIASGFPNSASFSTVRVALNSMSTRHCWMADAICRNLSTELNGWWGRLVFHPKRCLMTYELKQSTSLCLTVLSLSSRCWLCFVLTLSLRLIHLFVAVSNPLEFGVQDILVNFSDSITPGRNAKAVEGCTKLSFNLEQHHSPIDSTYVVPKQIVVDVTTSTRSLLGAGNRSSDIPLSPVSLKKPSCKPTNEGRMSKSISNVFHQAAERLQDELLARLETMDVKDHAAMTQEAEATFAALDCLLFDYQDFKRHVAELIRCASQLFEIDRAIPTADSHQKLIEICSTERERLDEINHVHAEALEALIDSKNHIKVLQEEISSALDRLFQIEADVSCCEVEMRCLEIELEKASQNKEALEGKYLIASKELEESQKLIKHSKAERDAAKAAFDRARALLRG</sequence>
<evidence type="ECO:0000313" key="3">
    <source>
        <dbReference type="EMBL" id="KAG6391449.1"/>
    </source>
</evidence>